<proteinExistence type="predicted"/>
<evidence type="ECO:0000313" key="1">
    <source>
        <dbReference type="EMBL" id="KUM51340.1"/>
    </source>
</evidence>
<organism evidence="1">
    <name type="scientific">Picea glauca</name>
    <name type="common">White spruce</name>
    <name type="synonym">Pinus glauca</name>
    <dbReference type="NCBI Taxonomy" id="3330"/>
    <lineage>
        <taxon>Eukaryota</taxon>
        <taxon>Viridiplantae</taxon>
        <taxon>Streptophyta</taxon>
        <taxon>Embryophyta</taxon>
        <taxon>Tracheophyta</taxon>
        <taxon>Spermatophyta</taxon>
        <taxon>Pinopsida</taxon>
        <taxon>Pinidae</taxon>
        <taxon>Conifers I</taxon>
        <taxon>Pinales</taxon>
        <taxon>Pinaceae</taxon>
        <taxon>Picea</taxon>
    </lineage>
</organism>
<dbReference type="AlphaFoldDB" id="A0A101M5G2"/>
<geneLocation type="mitochondrion" evidence="1"/>
<comment type="caution">
    <text evidence="1">The sequence shown here is derived from an EMBL/GenBank/DDBJ whole genome shotgun (WGS) entry which is preliminary data.</text>
</comment>
<accession>A0A101M5G2</accession>
<protein>
    <submittedName>
        <fullName evidence="1">Uncharacterized protein</fullName>
    </submittedName>
</protein>
<reference evidence="1" key="1">
    <citation type="journal article" date="2015" name="Genome Biol. Evol.">
        <title>Organellar Genomes of White Spruce (Picea glauca): Assembly and Annotation.</title>
        <authorList>
            <person name="Jackman S.D."/>
            <person name="Warren R.L."/>
            <person name="Gibb E.A."/>
            <person name="Vandervalk B.P."/>
            <person name="Mohamadi H."/>
            <person name="Chu J."/>
            <person name="Raymond A."/>
            <person name="Pleasance S."/>
            <person name="Coope R."/>
            <person name="Wildung M.R."/>
            <person name="Ritland C.E."/>
            <person name="Bousquet J."/>
            <person name="Jones S.J."/>
            <person name="Bohlmann J."/>
            <person name="Birol I."/>
        </authorList>
    </citation>
    <scope>NUCLEOTIDE SEQUENCE [LARGE SCALE GENOMIC DNA]</scope>
    <source>
        <tissue evidence="1">Flushing bud</tissue>
    </source>
</reference>
<name>A0A101M5G2_PICGL</name>
<sequence length="87" mass="9874">MLAHSLMKGQLLDMLTGWHALRYPFITLVWEGSCLMSGSMDAWGYWSLLSVYGPSYPEIDPCQVWVLICSPMYSSIQLGLSVSARYY</sequence>
<keyword evidence="1" id="KW-0496">Mitochondrion</keyword>
<gene>
    <name evidence="1" type="ORF">ABT39_MTgene1187</name>
</gene>
<dbReference type="EMBL" id="LKAM01000001">
    <property type="protein sequence ID" value="KUM51340.1"/>
    <property type="molecule type" value="Genomic_DNA"/>
</dbReference>